<protein>
    <submittedName>
        <fullName evidence="1">Uncharacterized protein</fullName>
    </submittedName>
</protein>
<evidence type="ECO:0000313" key="1">
    <source>
        <dbReference type="EMBL" id="BBM87442.1"/>
    </source>
</evidence>
<organism evidence="1 2">
    <name type="scientific">Uabimicrobium amorphum</name>
    <dbReference type="NCBI Taxonomy" id="2596890"/>
    <lineage>
        <taxon>Bacteria</taxon>
        <taxon>Pseudomonadati</taxon>
        <taxon>Planctomycetota</taxon>
        <taxon>Candidatus Uabimicrobiia</taxon>
        <taxon>Candidatus Uabimicrobiales</taxon>
        <taxon>Candidatus Uabimicrobiaceae</taxon>
        <taxon>Candidatus Uabimicrobium</taxon>
    </lineage>
</organism>
<proteinExistence type="predicted"/>
<dbReference type="AlphaFoldDB" id="A0A5S9IU67"/>
<sequence>MGESTVSTSEGKKYIILFGQPSKKKVIASKQDEVLLKSPQQGSEVEKKDLDFGVFEDTIEYQFDPQRDLEPEDKTIYTNFIRGLKKIFVMFIPGKKRQKSHGRRD</sequence>
<dbReference type="EMBL" id="AP019860">
    <property type="protein sequence ID" value="BBM87442.1"/>
    <property type="molecule type" value="Genomic_DNA"/>
</dbReference>
<accession>A0A5S9IU67</accession>
<dbReference type="Proteomes" id="UP000326354">
    <property type="component" value="Chromosome"/>
</dbReference>
<gene>
    <name evidence="1" type="ORF">UABAM_05851</name>
</gene>
<dbReference type="KEGG" id="uam:UABAM_05851"/>
<reference evidence="1 2" key="1">
    <citation type="submission" date="2019-08" db="EMBL/GenBank/DDBJ databases">
        <title>Complete genome sequence of Candidatus Uab amorphum.</title>
        <authorList>
            <person name="Shiratori T."/>
            <person name="Suzuki S."/>
            <person name="Kakizawa Y."/>
            <person name="Ishida K."/>
        </authorList>
    </citation>
    <scope>NUCLEOTIDE SEQUENCE [LARGE SCALE GENOMIC DNA]</scope>
    <source>
        <strain evidence="1 2">SRT547</strain>
    </source>
</reference>
<evidence type="ECO:0000313" key="2">
    <source>
        <dbReference type="Proteomes" id="UP000326354"/>
    </source>
</evidence>
<name>A0A5S9IU67_UABAM</name>
<dbReference type="RefSeq" id="WP_151971462.1">
    <property type="nucleotide sequence ID" value="NZ_AP019860.1"/>
</dbReference>
<keyword evidence="2" id="KW-1185">Reference proteome</keyword>